<keyword evidence="2" id="KW-0812">Transmembrane</keyword>
<keyword evidence="2" id="KW-0472">Membrane</keyword>
<dbReference type="AlphaFoldDB" id="A0A1S8RVP8"/>
<sequence length="173" mass="19636">MKKIVILLCLFWMGFIFYMSGNNGTISHEQSTKVVNIIENAQGNQEKSQAENKDKTVNNSSGSQQNKNNINVQQAEASNLDHIVRKNAHAFMYMVLAILVCGALFSYNKSGKGMIIYILFICLFYAVTDEFHQSFIPGRTSLVSDILVDFMGALIGLGLFYFSYYKIYKRNRL</sequence>
<protein>
    <submittedName>
        <fullName evidence="4">VanZ like family protein</fullName>
    </submittedName>
</protein>
<reference evidence="4 5" key="1">
    <citation type="submission" date="2016-05" db="EMBL/GenBank/DDBJ databases">
        <title>Microbial solvent formation.</title>
        <authorList>
            <person name="Poehlein A."/>
            <person name="Montoya Solano J.D."/>
            <person name="Flitsch S."/>
            <person name="Krabben P."/>
            <person name="Duerre P."/>
            <person name="Daniel R."/>
        </authorList>
    </citation>
    <scope>NUCLEOTIDE SEQUENCE [LARGE SCALE GENOMIC DNA]</scope>
    <source>
        <strain evidence="4 5">DSM 53</strain>
    </source>
</reference>
<feature type="domain" description="VanZ-like" evidence="3">
    <location>
        <begin position="6"/>
        <end position="162"/>
    </location>
</feature>
<feature type="transmembrane region" description="Helical" evidence="2">
    <location>
        <begin position="90"/>
        <end position="107"/>
    </location>
</feature>
<evidence type="ECO:0000256" key="1">
    <source>
        <dbReference type="SAM" id="MobiDB-lite"/>
    </source>
</evidence>
<dbReference type="NCBIfam" id="NF037970">
    <property type="entry name" value="vanZ_1"/>
    <property type="match status" value="1"/>
</dbReference>
<dbReference type="InterPro" id="IPR016747">
    <property type="entry name" value="Phosphotransbutyrylase"/>
</dbReference>
<evidence type="ECO:0000313" key="4">
    <source>
        <dbReference type="EMBL" id="OOM57272.1"/>
    </source>
</evidence>
<dbReference type="InterPro" id="IPR006976">
    <property type="entry name" value="VanZ-like"/>
</dbReference>
<accession>A0A1S8RVP8</accession>
<dbReference type="PIRSF" id="PIRSF019083">
    <property type="entry name" value="UCP019083_VanZ"/>
    <property type="match status" value="1"/>
</dbReference>
<evidence type="ECO:0000256" key="2">
    <source>
        <dbReference type="SAM" id="Phobius"/>
    </source>
</evidence>
<proteinExistence type="predicted"/>
<feature type="transmembrane region" description="Helical" evidence="2">
    <location>
        <begin position="114"/>
        <end position="136"/>
    </location>
</feature>
<dbReference type="EMBL" id="LZZI01000114">
    <property type="protein sequence ID" value="OOM57272.1"/>
    <property type="molecule type" value="Genomic_DNA"/>
</dbReference>
<organism evidence="4 5">
    <name type="scientific">Clostridium beijerinckii</name>
    <name type="common">Clostridium MP</name>
    <dbReference type="NCBI Taxonomy" id="1520"/>
    <lineage>
        <taxon>Bacteria</taxon>
        <taxon>Bacillati</taxon>
        <taxon>Bacillota</taxon>
        <taxon>Clostridia</taxon>
        <taxon>Eubacteriales</taxon>
        <taxon>Clostridiaceae</taxon>
        <taxon>Clostridium</taxon>
    </lineage>
</organism>
<dbReference type="Proteomes" id="UP000190973">
    <property type="component" value="Unassembled WGS sequence"/>
</dbReference>
<evidence type="ECO:0000259" key="3">
    <source>
        <dbReference type="Pfam" id="PF04892"/>
    </source>
</evidence>
<name>A0A1S8RVP8_CLOBE</name>
<keyword evidence="2" id="KW-1133">Transmembrane helix</keyword>
<feature type="region of interest" description="Disordered" evidence="1">
    <location>
        <begin position="43"/>
        <end position="68"/>
    </location>
</feature>
<feature type="transmembrane region" description="Helical" evidence="2">
    <location>
        <begin position="142"/>
        <end position="164"/>
    </location>
</feature>
<feature type="compositionally biased region" description="Low complexity" evidence="1">
    <location>
        <begin position="58"/>
        <end position="68"/>
    </location>
</feature>
<evidence type="ECO:0000313" key="5">
    <source>
        <dbReference type="Proteomes" id="UP000190973"/>
    </source>
</evidence>
<dbReference type="Pfam" id="PF04892">
    <property type="entry name" value="VanZ"/>
    <property type="match status" value="1"/>
</dbReference>
<gene>
    <name evidence="4" type="ORF">CLBCK_42050</name>
</gene>
<comment type="caution">
    <text evidence="4">The sequence shown here is derived from an EMBL/GenBank/DDBJ whole genome shotgun (WGS) entry which is preliminary data.</text>
</comment>
<dbReference type="RefSeq" id="WP_077840455.1">
    <property type="nucleotide sequence ID" value="NZ_JABTAE010000001.1"/>
</dbReference>